<dbReference type="PANTHER" id="PTHR24104:SF48">
    <property type="entry name" value="PROTEIN WECH"/>
    <property type="match status" value="1"/>
</dbReference>
<dbReference type="InterPro" id="IPR050952">
    <property type="entry name" value="TRIM-NHL_E3_ligases"/>
</dbReference>
<dbReference type="PROSITE" id="PS50119">
    <property type="entry name" value="ZF_BBOX"/>
    <property type="match status" value="1"/>
</dbReference>
<keyword evidence="1" id="KW-0862">Zinc</keyword>
<dbReference type="GO" id="GO:0000209">
    <property type="term" value="P:protein polyubiquitination"/>
    <property type="evidence" value="ECO:0007669"/>
    <property type="project" value="TreeGrafter"/>
</dbReference>
<name>A0A8W8NVM0_MAGGI</name>
<dbReference type="PANTHER" id="PTHR24104">
    <property type="entry name" value="E3 UBIQUITIN-PROTEIN LIGASE NHLRC1-RELATED"/>
    <property type="match status" value="1"/>
</dbReference>
<dbReference type="AlphaFoldDB" id="A0A8W8NVM0"/>
<organism evidence="3 4">
    <name type="scientific">Magallana gigas</name>
    <name type="common">Pacific oyster</name>
    <name type="synonym">Crassostrea gigas</name>
    <dbReference type="NCBI Taxonomy" id="29159"/>
    <lineage>
        <taxon>Eukaryota</taxon>
        <taxon>Metazoa</taxon>
        <taxon>Spiralia</taxon>
        <taxon>Lophotrochozoa</taxon>
        <taxon>Mollusca</taxon>
        <taxon>Bivalvia</taxon>
        <taxon>Autobranchia</taxon>
        <taxon>Pteriomorphia</taxon>
        <taxon>Ostreida</taxon>
        <taxon>Ostreoidea</taxon>
        <taxon>Ostreidae</taxon>
        <taxon>Magallana</taxon>
    </lineage>
</organism>
<proteinExistence type="predicted"/>
<feature type="domain" description="B box-type" evidence="2">
    <location>
        <begin position="54"/>
        <end position="95"/>
    </location>
</feature>
<keyword evidence="1" id="KW-0863">Zinc-finger</keyword>
<dbReference type="GO" id="GO:0043161">
    <property type="term" value="P:proteasome-mediated ubiquitin-dependent protein catabolic process"/>
    <property type="evidence" value="ECO:0007669"/>
    <property type="project" value="TreeGrafter"/>
</dbReference>
<dbReference type="EnsemblMetazoa" id="G7853.2">
    <property type="protein sequence ID" value="G7853.2:cds"/>
    <property type="gene ID" value="G7853"/>
</dbReference>
<dbReference type="InterPro" id="IPR011042">
    <property type="entry name" value="6-blade_b-propeller_TolB-like"/>
</dbReference>
<accession>A0A8W8NVM0</accession>
<keyword evidence="1" id="KW-0479">Metal-binding</keyword>
<evidence type="ECO:0000313" key="3">
    <source>
        <dbReference type="EnsemblMetazoa" id="G7853.2:cds"/>
    </source>
</evidence>
<dbReference type="Gene3D" id="2.120.10.30">
    <property type="entry name" value="TolB, C-terminal domain"/>
    <property type="match status" value="2"/>
</dbReference>
<keyword evidence="4" id="KW-1185">Reference proteome</keyword>
<evidence type="ECO:0000256" key="1">
    <source>
        <dbReference type="PROSITE-ProRule" id="PRU00024"/>
    </source>
</evidence>
<dbReference type="GO" id="GO:0008270">
    <property type="term" value="F:zinc ion binding"/>
    <property type="evidence" value="ECO:0007669"/>
    <property type="project" value="UniProtKB-KW"/>
</dbReference>
<dbReference type="CDD" id="cd19757">
    <property type="entry name" value="Bbox1"/>
    <property type="match status" value="1"/>
</dbReference>
<sequence>MNSELLSLRFTLHTFRGALPTIRISLLIKRPFTRTDSFKVRNMSIEPALCSMTCEECETTAAEYMCKNCPGYLCSECKTEHNRRKITRHHVIAPITGRKVRTLKRCLAEAPKQKACFETDLEYQLGVRCISSSKIVVFGNDPRILVIDKKGQSQTSIITDTEVSPDGMAILPDSSILYSDVETRRILVVTGSGESQTLVSTDWSPSGLCVTQSGSILVGLFHHDPLYEVDQVGKVEEYTVSGNKVREILGEDQKLYSRPEHITENFNGDIIVSDYNLKKITAVDAHGHFRFSYLGVAKNKSYQFLPMDIDTDTLGHVIIADQFRHSIHVIDKDGAFVRLLLTEEAGIKEPHGLCFDGVDSIWVAELESKLVKKFKILEK</sequence>
<protein>
    <recommendedName>
        <fullName evidence="2">B box-type domain-containing protein</fullName>
    </recommendedName>
</protein>
<evidence type="ECO:0000313" key="4">
    <source>
        <dbReference type="Proteomes" id="UP000005408"/>
    </source>
</evidence>
<dbReference type="SUPFAM" id="SSF101898">
    <property type="entry name" value="NHL repeat"/>
    <property type="match status" value="1"/>
</dbReference>
<reference evidence="3" key="1">
    <citation type="submission" date="2022-08" db="UniProtKB">
        <authorList>
            <consortium name="EnsemblMetazoa"/>
        </authorList>
    </citation>
    <scope>IDENTIFICATION</scope>
    <source>
        <strain evidence="3">05x7-T-G4-1.051#20</strain>
    </source>
</reference>
<dbReference type="Proteomes" id="UP000005408">
    <property type="component" value="Unassembled WGS sequence"/>
</dbReference>
<dbReference type="GO" id="GO:0061630">
    <property type="term" value="F:ubiquitin protein ligase activity"/>
    <property type="evidence" value="ECO:0007669"/>
    <property type="project" value="TreeGrafter"/>
</dbReference>
<dbReference type="InterPro" id="IPR000315">
    <property type="entry name" value="Znf_B-box"/>
</dbReference>
<evidence type="ECO:0000259" key="2">
    <source>
        <dbReference type="PROSITE" id="PS50119"/>
    </source>
</evidence>